<dbReference type="EMBL" id="JABEYC010000096">
    <property type="protein sequence ID" value="KAF4982844.1"/>
    <property type="molecule type" value="Genomic_DNA"/>
</dbReference>
<proteinExistence type="predicted"/>
<dbReference type="InterPro" id="IPR036378">
    <property type="entry name" value="FAS1_dom_sf"/>
</dbReference>
<evidence type="ECO:0000313" key="4">
    <source>
        <dbReference type="EMBL" id="KAF4982844.1"/>
    </source>
</evidence>
<reference evidence="4" key="2">
    <citation type="submission" date="2020-05" db="EMBL/GenBank/DDBJ databases">
        <authorList>
            <person name="Kim H.-S."/>
            <person name="Proctor R.H."/>
            <person name="Brown D.W."/>
        </authorList>
    </citation>
    <scope>NUCLEOTIDE SEQUENCE</scope>
    <source>
        <strain evidence="4">NRRL 22465</strain>
    </source>
</reference>
<accession>A0A8H4UT22</accession>
<evidence type="ECO:0000313" key="5">
    <source>
        <dbReference type="Proteomes" id="UP000635477"/>
    </source>
</evidence>
<dbReference type="SUPFAM" id="SSF82153">
    <property type="entry name" value="FAS1 domain"/>
    <property type="match status" value="2"/>
</dbReference>
<dbReference type="InterPro" id="IPR000782">
    <property type="entry name" value="FAS1_domain"/>
</dbReference>
<dbReference type="InterPro" id="IPR050904">
    <property type="entry name" value="Adhesion/Biosynth-related"/>
</dbReference>
<dbReference type="GO" id="GO:0000329">
    <property type="term" value="C:fungal-type vacuole membrane"/>
    <property type="evidence" value="ECO:0007669"/>
    <property type="project" value="TreeGrafter"/>
</dbReference>
<comment type="caution">
    <text evidence="4">The sequence shown here is derived from an EMBL/GenBank/DDBJ whole genome shotgun (WGS) entry which is preliminary data.</text>
</comment>
<reference evidence="4" key="1">
    <citation type="journal article" date="2020" name="BMC Genomics">
        <title>Correction to: Identification and distribution of gene clusters required for synthesis of sphingolipid metabolism inhibitors in diverse species of the filamentous fungus Fusarium.</title>
        <authorList>
            <person name="Kim H.S."/>
            <person name="Lohmar J.M."/>
            <person name="Busman M."/>
            <person name="Brown D.W."/>
            <person name="Naumann T.A."/>
            <person name="Divon H.H."/>
            <person name="Lysoe E."/>
            <person name="Uhlig S."/>
            <person name="Proctor R.H."/>
        </authorList>
    </citation>
    <scope>NUCLEOTIDE SEQUENCE</scope>
    <source>
        <strain evidence="4">NRRL 22465</strain>
    </source>
</reference>
<dbReference type="Proteomes" id="UP000635477">
    <property type="component" value="Unassembled WGS sequence"/>
</dbReference>
<dbReference type="PANTHER" id="PTHR10900">
    <property type="entry name" value="PERIOSTIN-RELATED"/>
    <property type="match status" value="1"/>
</dbReference>
<dbReference type="PANTHER" id="PTHR10900:SF77">
    <property type="entry name" value="FI19380P1"/>
    <property type="match status" value="1"/>
</dbReference>
<dbReference type="Pfam" id="PF02469">
    <property type="entry name" value="Fasciclin"/>
    <property type="match status" value="2"/>
</dbReference>
<feature type="chain" id="PRO_5034550442" description="FAS1 domain-containing protein" evidence="2">
    <location>
        <begin position="18"/>
        <end position="386"/>
    </location>
</feature>
<protein>
    <recommendedName>
        <fullName evidence="3">FAS1 domain-containing protein</fullName>
    </recommendedName>
</protein>
<dbReference type="SMART" id="SM00554">
    <property type="entry name" value="FAS1"/>
    <property type="match status" value="2"/>
</dbReference>
<evidence type="ECO:0000256" key="1">
    <source>
        <dbReference type="SAM" id="MobiDB-lite"/>
    </source>
</evidence>
<keyword evidence="2" id="KW-0732">Signal</keyword>
<dbReference type="FunFam" id="2.30.180.10:FF:000032">
    <property type="entry name" value="Fasciclin domain-containing protein, putative"/>
    <property type="match status" value="1"/>
</dbReference>
<dbReference type="OrthoDB" id="286301at2759"/>
<dbReference type="Gene3D" id="2.30.180.10">
    <property type="entry name" value="FAS1 domain"/>
    <property type="match status" value="2"/>
</dbReference>
<evidence type="ECO:0000256" key="2">
    <source>
        <dbReference type="SAM" id="SignalP"/>
    </source>
</evidence>
<sequence>MKPQSLLPIALSGLVAAQSGTSLTDALASQNDTLSELNGLLSAQPALARTLSRLSNITILAPSNDALQALLNDSSVAEQVAADPSIIAAILSYHVLNGTYYASNFTDTPMFIESLLTNTTYSNVTGGQVVEAVAMDDTVSFYSGLRAESNVTEANLNFTGGVIHIINRVLTIPMNLTDTAIAANLSAAAGALIQADVVSDLVATQNITVFAPSNAAFAQIGSVVGDLSDDDLGGILAYHVINGTVGYSSMLENGTLETAGGEDITISIIDGDVYVNEAKVIIPDVLISNGVVHVIDGVLNPDNPSATADPSASTKTPAFSGASTASDGGVPFTSGVPVATEQATGLGDAAGGGAVASATSTEGAPQATAAIALGALFGGAALVMNY</sequence>
<organism evidence="4 5">
    <name type="scientific">Fusarium zealandicum</name>
    <dbReference type="NCBI Taxonomy" id="1053134"/>
    <lineage>
        <taxon>Eukaryota</taxon>
        <taxon>Fungi</taxon>
        <taxon>Dikarya</taxon>
        <taxon>Ascomycota</taxon>
        <taxon>Pezizomycotina</taxon>
        <taxon>Sordariomycetes</taxon>
        <taxon>Hypocreomycetidae</taxon>
        <taxon>Hypocreales</taxon>
        <taxon>Nectriaceae</taxon>
        <taxon>Fusarium</taxon>
        <taxon>Fusarium staphyleae species complex</taxon>
    </lineage>
</organism>
<dbReference type="GO" id="GO:0016236">
    <property type="term" value="P:macroautophagy"/>
    <property type="evidence" value="ECO:0007669"/>
    <property type="project" value="TreeGrafter"/>
</dbReference>
<feature type="domain" description="FAS1" evidence="3">
    <location>
        <begin position="21"/>
        <end position="170"/>
    </location>
</feature>
<feature type="signal peptide" evidence="2">
    <location>
        <begin position="1"/>
        <end position="17"/>
    </location>
</feature>
<keyword evidence="5" id="KW-1185">Reference proteome</keyword>
<dbReference type="AlphaFoldDB" id="A0A8H4UT22"/>
<feature type="region of interest" description="Disordered" evidence="1">
    <location>
        <begin position="304"/>
        <end position="326"/>
    </location>
</feature>
<name>A0A8H4UT22_9HYPO</name>
<dbReference type="PROSITE" id="PS50213">
    <property type="entry name" value="FAS1"/>
    <property type="match status" value="2"/>
</dbReference>
<feature type="domain" description="FAS1" evidence="3">
    <location>
        <begin position="166"/>
        <end position="299"/>
    </location>
</feature>
<gene>
    <name evidence="4" type="ORF">FZEAL_1636</name>
</gene>
<evidence type="ECO:0000259" key="3">
    <source>
        <dbReference type="PROSITE" id="PS50213"/>
    </source>
</evidence>